<reference evidence="2 3" key="1">
    <citation type="journal article" date="2021" name="Elife">
        <title>Chloroplast acquisition without the gene transfer in kleptoplastic sea slugs, Plakobranchus ocellatus.</title>
        <authorList>
            <person name="Maeda T."/>
            <person name="Takahashi S."/>
            <person name="Yoshida T."/>
            <person name="Shimamura S."/>
            <person name="Takaki Y."/>
            <person name="Nagai Y."/>
            <person name="Toyoda A."/>
            <person name="Suzuki Y."/>
            <person name="Arimoto A."/>
            <person name="Ishii H."/>
            <person name="Satoh N."/>
            <person name="Nishiyama T."/>
            <person name="Hasebe M."/>
            <person name="Maruyama T."/>
            <person name="Minagawa J."/>
            <person name="Obokata J."/>
            <person name="Shigenobu S."/>
        </authorList>
    </citation>
    <scope>NUCLEOTIDE SEQUENCE [LARGE SCALE GENOMIC DNA]</scope>
</reference>
<feature type="compositionally biased region" description="Basic residues" evidence="1">
    <location>
        <begin position="134"/>
        <end position="146"/>
    </location>
</feature>
<comment type="caution">
    <text evidence="2">The sequence shown here is derived from an EMBL/GenBank/DDBJ whole genome shotgun (WGS) entry which is preliminary data.</text>
</comment>
<evidence type="ECO:0000313" key="3">
    <source>
        <dbReference type="Proteomes" id="UP000735302"/>
    </source>
</evidence>
<evidence type="ECO:0000256" key="1">
    <source>
        <dbReference type="SAM" id="MobiDB-lite"/>
    </source>
</evidence>
<sequence length="146" mass="16659">MWACQNTGFESRKSNPISLDHESQFNKGNKKKKIFVEEILQCIRSELLRSPLYIENADIVAKDLGRTPTYETYLRQDTHLRDIPQAGHPPTRHTSGRTPNSRHISGRTPNSRHTSGRTPNSRHTSGRTPNSRHSSGRKKLKFSKSI</sequence>
<feature type="compositionally biased region" description="Polar residues" evidence="1">
    <location>
        <begin position="1"/>
        <end position="17"/>
    </location>
</feature>
<dbReference type="Proteomes" id="UP000735302">
    <property type="component" value="Unassembled WGS sequence"/>
</dbReference>
<proteinExistence type="predicted"/>
<evidence type="ECO:0000313" key="2">
    <source>
        <dbReference type="EMBL" id="GFN92750.1"/>
    </source>
</evidence>
<feature type="region of interest" description="Disordered" evidence="1">
    <location>
        <begin position="76"/>
        <end position="146"/>
    </location>
</feature>
<gene>
    <name evidence="2" type="ORF">PoB_001925600</name>
</gene>
<keyword evidence="3" id="KW-1185">Reference proteome</keyword>
<feature type="region of interest" description="Disordered" evidence="1">
    <location>
        <begin position="1"/>
        <end position="22"/>
    </location>
</feature>
<dbReference type="EMBL" id="BLXT01002298">
    <property type="protein sequence ID" value="GFN92750.1"/>
    <property type="molecule type" value="Genomic_DNA"/>
</dbReference>
<organism evidence="2 3">
    <name type="scientific">Plakobranchus ocellatus</name>
    <dbReference type="NCBI Taxonomy" id="259542"/>
    <lineage>
        <taxon>Eukaryota</taxon>
        <taxon>Metazoa</taxon>
        <taxon>Spiralia</taxon>
        <taxon>Lophotrochozoa</taxon>
        <taxon>Mollusca</taxon>
        <taxon>Gastropoda</taxon>
        <taxon>Heterobranchia</taxon>
        <taxon>Euthyneura</taxon>
        <taxon>Panpulmonata</taxon>
        <taxon>Sacoglossa</taxon>
        <taxon>Placobranchoidea</taxon>
        <taxon>Plakobranchidae</taxon>
        <taxon>Plakobranchus</taxon>
    </lineage>
</organism>
<name>A0AAV3Z0C1_9GAST</name>
<accession>A0AAV3Z0C1</accession>
<protein>
    <submittedName>
        <fullName evidence="2">Scp extracellular domain containing protein</fullName>
    </submittedName>
</protein>
<dbReference type="AlphaFoldDB" id="A0AAV3Z0C1"/>
<feature type="compositionally biased region" description="Polar residues" evidence="1">
    <location>
        <begin position="96"/>
        <end position="133"/>
    </location>
</feature>